<evidence type="ECO:0000313" key="7">
    <source>
        <dbReference type="EMBL" id="NDJ93758.1"/>
    </source>
</evidence>
<dbReference type="GO" id="GO:0016208">
    <property type="term" value="F:AMP binding"/>
    <property type="evidence" value="ECO:0007669"/>
    <property type="project" value="TreeGrafter"/>
</dbReference>
<dbReference type="Gene3D" id="3.10.580.10">
    <property type="entry name" value="CBS-domain"/>
    <property type="match status" value="1"/>
</dbReference>
<dbReference type="PANTHER" id="PTHR13780:SF35">
    <property type="entry name" value="LD22662P"/>
    <property type="match status" value="1"/>
</dbReference>
<keyword evidence="7" id="KW-0808">Transferase</keyword>
<accession>A0A6G3MI78</accession>
<dbReference type="EMBL" id="GHBP01004882">
    <property type="protein sequence ID" value="NDJ93758.1"/>
    <property type="molecule type" value="Transcribed_RNA"/>
</dbReference>
<dbReference type="SUPFAM" id="SSF54631">
    <property type="entry name" value="CBS-domain pair"/>
    <property type="match status" value="1"/>
</dbReference>
<dbReference type="Pfam" id="PF00571">
    <property type="entry name" value="CBS"/>
    <property type="match status" value="1"/>
</dbReference>
<dbReference type="PROSITE" id="PS51371">
    <property type="entry name" value="CBS"/>
    <property type="match status" value="1"/>
</dbReference>
<dbReference type="InterPro" id="IPR050511">
    <property type="entry name" value="AMPK_gamma/SDS23_families"/>
</dbReference>
<evidence type="ECO:0000256" key="2">
    <source>
        <dbReference type="ARBA" id="ARBA00022737"/>
    </source>
</evidence>
<evidence type="ECO:0000256" key="4">
    <source>
        <dbReference type="ARBA" id="ARBA00025878"/>
    </source>
</evidence>
<dbReference type="GO" id="GO:0019887">
    <property type="term" value="F:protein kinase regulator activity"/>
    <property type="evidence" value="ECO:0007669"/>
    <property type="project" value="TreeGrafter"/>
</dbReference>
<evidence type="ECO:0000256" key="1">
    <source>
        <dbReference type="ARBA" id="ARBA00006750"/>
    </source>
</evidence>
<dbReference type="GO" id="GO:0019901">
    <property type="term" value="F:protein kinase binding"/>
    <property type="evidence" value="ECO:0007669"/>
    <property type="project" value="TreeGrafter"/>
</dbReference>
<reference evidence="7" key="1">
    <citation type="submission" date="2018-11" db="EMBL/GenBank/DDBJ databases">
        <title>Henneguya salminicola genome and transcriptome.</title>
        <authorList>
            <person name="Yahalomi D."/>
            <person name="Atkinson S.D."/>
            <person name="Neuhof M."/>
            <person name="Chang E.S."/>
            <person name="Philippe H."/>
            <person name="Cartwright P."/>
            <person name="Bartholomew J.L."/>
            <person name="Huchon D."/>
        </authorList>
    </citation>
    <scope>NUCLEOTIDE SEQUENCE</scope>
    <source>
        <strain evidence="7">Hz1</strain>
        <tissue evidence="7">Whole</tissue>
    </source>
</reference>
<proteinExistence type="inferred from homology"/>
<dbReference type="GO" id="GO:0016301">
    <property type="term" value="F:kinase activity"/>
    <property type="evidence" value="ECO:0007669"/>
    <property type="project" value="UniProtKB-KW"/>
</dbReference>
<dbReference type="InterPro" id="IPR046342">
    <property type="entry name" value="CBS_dom_sf"/>
</dbReference>
<dbReference type="GO" id="GO:0031588">
    <property type="term" value="C:nucleotide-activated protein kinase complex"/>
    <property type="evidence" value="ECO:0007669"/>
    <property type="project" value="TreeGrafter"/>
</dbReference>
<evidence type="ECO:0000256" key="3">
    <source>
        <dbReference type="ARBA" id="ARBA00023122"/>
    </source>
</evidence>
<dbReference type="AlphaFoldDB" id="A0A6G3MI78"/>
<organism evidence="7">
    <name type="scientific">Henneguya salminicola</name>
    <name type="common">Myxosporean</name>
    <dbReference type="NCBI Taxonomy" id="69463"/>
    <lineage>
        <taxon>Eukaryota</taxon>
        <taxon>Metazoa</taxon>
        <taxon>Cnidaria</taxon>
        <taxon>Myxozoa</taxon>
        <taxon>Myxosporea</taxon>
        <taxon>Bivalvulida</taxon>
        <taxon>Platysporina</taxon>
        <taxon>Myxobolidae</taxon>
        <taxon>Henneguya</taxon>
    </lineage>
</organism>
<keyword evidence="2" id="KW-0677">Repeat</keyword>
<feature type="domain" description="CBS" evidence="6">
    <location>
        <begin position="65"/>
        <end position="123"/>
    </location>
</feature>
<protein>
    <submittedName>
        <fullName evidence="7">5'-AMP-activated protein kinase subunit gamma-3 (Trinotate prediction)</fullName>
    </submittedName>
</protein>
<sequence>MALNTFLDIGERAALLFDHYKKEFLGMFTVTDFLFILNEYYNKNCSSDEVENQSIRYWRDFFGKTNTCFSYILPEDSLLKALQSLCTERIHRLPIIDLYNKNPLGTVSHKKILNYLDQMVNKFMIK</sequence>
<evidence type="ECO:0000259" key="6">
    <source>
        <dbReference type="PROSITE" id="PS51371"/>
    </source>
</evidence>
<dbReference type="InterPro" id="IPR000644">
    <property type="entry name" value="CBS_dom"/>
</dbReference>
<evidence type="ECO:0000256" key="5">
    <source>
        <dbReference type="PROSITE-ProRule" id="PRU00703"/>
    </source>
</evidence>
<keyword evidence="7" id="KW-0418">Kinase</keyword>
<dbReference type="GO" id="GO:0005737">
    <property type="term" value="C:cytoplasm"/>
    <property type="evidence" value="ECO:0007669"/>
    <property type="project" value="TreeGrafter"/>
</dbReference>
<comment type="subunit">
    <text evidence="4">AMPK is a heterotrimer of an alpha catalytic subunit (PRKAA1 or PRKAA2), a beta (PRKAB1 or PRKAB2) and a gamma non-catalytic subunits (PRKAG1, PRKAG2 or PRKAG3). Interacts with FNIP1 and FNIP2.</text>
</comment>
<dbReference type="GO" id="GO:0005634">
    <property type="term" value="C:nucleus"/>
    <property type="evidence" value="ECO:0007669"/>
    <property type="project" value="TreeGrafter"/>
</dbReference>
<keyword evidence="3 5" id="KW-0129">CBS domain</keyword>
<name>A0A6G3MI78_HENSL</name>
<comment type="similarity">
    <text evidence="1">Belongs to the 5'-AMP-activated protein kinase gamma subunit family.</text>
</comment>
<dbReference type="PANTHER" id="PTHR13780">
    <property type="entry name" value="AMP-ACTIVATED PROTEIN KINASE, GAMMA REGULATORY SUBUNIT"/>
    <property type="match status" value="1"/>
</dbReference>